<dbReference type="GeneID" id="83063348"/>
<proteinExistence type="predicted"/>
<dbReference type="Proteomes" id="UP000218824">
    <property type="component" value="Chromosome"/>
</dbReference>
<feature type="domain" description="Pvc16 N-terminal" evidence="1">
    <location>
        <begin position="9"/>
        <end position="201"/>
    </location>
</feature>
<name>A0AAU9AHD1_LYSEN</name>
<dbReference type="Pfam" id="PF14065">
    <property type="entry name" value="Pvc16_N"/>
    <property type="match status" value="1"/>
</dbReference>
<dbReference type="AlphaFoldDB" id="A0AAU9AHD1"/>
<reference evidence="2 3" key="1">
    <citation type="journal article" date="2017" name="DNA Res.">
        <title>Complete genome sequence and expression profile of the commercial lytic enzyme producer Lysobacter enzymogenes M497-1.</title>
        <authorList>
            <person name="Takami H."/>
            <person name="Toyoda A."/>
            <person name="Uchiyama I."/>
            <person name="Itoh T."/>
            <person name="Takaki Y."/>
            <person name="Arai W."/>
            <person name="Nishi S."/>
            <person name="Kawai M."/>
            <person name="Shinya K."/>
            <person name="Ikeda H."/>
        </authorList>
    </citation>
    <scope>NUCLEOTIDE SEQUENCE [LARGE SCALE GENOMIC DNA]</scope>
    <source>
        <strain evidence="2 3">M497-1</strain>
    </source>
</reference>
<evidence type="ECO:0000259" key="1">
    <source>
        <dbReference type="Pfam" id="PF14065"/>
    </source>
</evidence>
<dbReference type="InterPro" id="IPR025351">
    <property type="entry name" value="Pvc16_N"/>
</dbReference>
<sequence length="430" mass="45175">MSNALAIAAVTATLKDLISDSLLGLDLSSIGSITVTATPPDRITTGQTEPNQLNLFLYQVTPNSGWRNQTLPTRDGSGQRLRNAPLALDLHYLLTAYGAQDLNAEALLGLAMLALHDTPGLDRARLRNALGPPNPPFGDFSALNLADQIESLKITPQYLGGEELSKLWTAMQARYRPSMAYQVSVVLMETEAAARAAPPVLKRGADDRGPAARAAGAPRLESIRPAASELLRAARLGDALRIEGRNLQAADAELVFEHPRATAARTLPVAATASALALDAQLPAAGVDAGAMADWFAGFYAVRLRLAPADQPAIASAPIAMMLAPRVEVSPLNAAPGALALTLRCSPRLLPEQHAGVRVRFGGDELLADSIQTPADPEQPTTIEVTVPAALAVAGRYPVIVRVDGVESIAAVADDQGVFGFDPQQTVVIA</sequence>
<dbReference type="RefSeq" id="WP_096377215.1">
    <property type="nucleotide sequence ID" value="NZ_AP014940.1"/>
</dbReference>
<dbReference type="KEGG" id="lem:LEN_1477"/>
<evidence type="ECO:0000313" key="3">
    <source>
        <dbReference type="Proteomes" id="UP000218824"/>
    </source>
</evidence>
<gene>
    <name evidence="2" type="ORF">LEN_1477</name>
</gene>
<organism evidence="2 3">
    <name type="scientific">Lysobacter enzymogenes</name>
    <dbReference type="NCBI Taxonomy" id="69"/>
    <lineage>
        <taxon>Bacteria</taxon>
        <taxon>Pseudomonadati</taxon>
        <taxon>Pseudomonadota</taxon>
        <taxon>Gammaproteobacteria</taxon>
        <taxon>Lysobacterales</taxon>
        <taxon>Lysobacteraceae</taxon>
        <taxon>Lysobacter</taxon>
    </lineage>
</organism>
<protein>
    <recommendedName>
        <fullName evidence="1">Pvc16 N-terminal domain-containing protein</fullName>
    </recommendedName>
</protein>
<evidence type="ECO:0000313" key="2">
    <source>
        <dbReference type="EMBL" id="BAV96964.1"/>
    </source>
</evidence>
<dbReference type="EMBL" id="AP014940">
    <property type="protein sequence ID" value="BAV96964.1"/>
    <property type="molecule type" value="Genomic_DNA"/>
</dbReference>
<accession>A0AAU9AHD1</accession>